<protein>
    <submittedName>
        <fullName evidence="2">Uncharacterized protein</fullName>
    </submittedName>
</protein>
<evidence type="ECO:0000256" key="1">
    <source>
        <dbReference type="SAM" id="MobiDB-lite"/>
    </source>
</evidence>
<accession>A0A6J4S882</accession>
<name>A0A6J4S882_9ACTN</name>
<proteinExistence type="predicted"/>
<reference evidence="2" key="1">
    <citation type="submission" date="2020-02" db="EMBL/GenBank/DDBJ databases">
        <authorList>
            <person name="Meier V. D."/>
        </authorList>
    </citation>
    <scope>NUCLEOTIDE SEQUENCE</scope>
    <source>
        <strain evidence="2">AVDCRST_MAG30</strain>
    </source>
</reference>
<feature type="region of interest" description="Disordered" evidence="1">
    <location>
        <begin position="1"/>
        <end position="49"/>
    </location>
</feature>
<gene>
    <name evidence="2" type="ORF">AVDCRST_MAG30-1076</name>
</gene>
<sequence>MEDDDRPPAPLNPPDAPRPDPPRTEGDEPPKVSLEDVSRLSPEHAPDDA</sequence>
<dbReference type="AlphaFoldDB" id="A0A6J4S882"/>
<dbReference type="EMBL" id="CADCVS010000172">
    <property type="protein sequence ID" value="CAA9485750.1"/>
    <property type="molecule type" value="Genomic_DNA"/>
</dbReference>
<evidence type="ECO:0000313" key="2">
    <source>
        <dbReference type="EMBL" id="CAA9485750.1"/>
    </source>
</evidence>
<organism evidence="2">
    <name type="scientific">uncultured Solirubrobacteraceae bacterium</name>
    <dbReference type="NCBI Taxonomy" id="1162706"/>
    <lineage>
        <taxon>Bacteria</taxon>
        <taxon>Bacillati</taxon>
        <taxon>Actinomycetota</taxon>
        <taxon>Thermoleophilia</taxon>
        <taxon>Solirubrobacterales</taxon>
        <taxon>Solirubrobacteraceae</taxon>
        <taxon>environmental samples</taxon>
    </lineage>
</organism>
<feature type="compositionally biased region" description="Basic and acidic residues" evidence="1">
    <location>
        <begin position="17"/>
        <end position="49"/>
    </location>
</feature>